<name>A0AAD7G4D4_MYCRO</name>
<protein>
    <recommendedName>
        <fullName evidence="5">Cytochrome P450</fullName>
    </recommendedName>
</protein>
<dbReference type="GO" id="GO:0020037">
    <property type="term" value="F:heme binding"/>
    <property type="evidence" value="ECO:0007669"/>
    <property type="project" value="InterPro"/>
</dbReference>
<keyword evidence="4" id="KW-1185">Reference proteome</keyword>
<dbReference type="Proteomes" id="UP001221757">
    <property type="component" value="Unassembled WGS sequence"/>
</dbReference>
<keyword evidence="1" id="KW-0479">Metal-binding</keyword>
<dbReference type="GO" id="GO:0004497">
    <property type="term" value="F:monooxygenase activity"/>
    <property type="evidence" value="ECO:0007669"/>
    <property type="project" value="InterPro"/>
</dbReference>
<dbReference type="GO" id="GO:0005506">
    <property type="term" value="F:iron ion binding"/>
    <property type="evidence" value="ECO:0007669"/>
    <property type="project" value="InterPro"/>
</dbReference>
<proteinExistence type="predicted"/>
<keyword evidence="2" id="KW-0408">Iron</keyword>
<dbReference type="Gene3D" id="1.10.630.10">
    <property type="entry name" value="Cytochrome P450"/>
    <property type="match status" value="1"/>
</dbReference>
<dbReference type="SUPFAM" id="SSF48264">
    <property type="entry name" value="Cytochrome P450"/>
    <property type="match status" value="1"/>
</dbReference>
<evidence type="ECO:0000256" key="1">
    <source>
        <dbReference type="ARBA" id="ARBA00022723"/>
    </source>
</evidence>
<accession>A0AAD7G4D4</accession>
<dbReference type="PROSITE" id="PS00086">
    <property type="entry name" value="CYTOCHROME_P450"/>
    <property type="match status" value="1"/>
</dbReference>
<reference evidence="3" key="1">
    <citation type="submission" date="2023-03" db="EMBL/GenBank/DDBJ databases">
        <title>Massive genome expansion in bonnet fungi (Mycena s.s.) driven by repeated elements and novel gene families across ecological guilds.</title>
        <authorList>
            <consortium name="Lawrence Berkeley National Laboratory"/>
            <person name="Harder C.B."/>
            <person name="Miyauchi S."/>
            <person name="Viragh M."/>
            <person name="Kuo A."/>
            <person name="Thoen E."/>
            <person name="Andreopoulos B."/>
            <person name="Lu D."/>
            <person name="Skrede I."/>
            <person name="Drula E."/>
            <person name="Henrissat B."/>
            <person name="Morin E."/>
            <person name="Kohler A."/>
            <person name="Barry K."/>
            <person name="LaButti K."/>
            <person name="Morin E."/>
            <person name="Salamov A."/>
            <person name="Lipzen A."/>
            <person name="Mereny Z."/>
            <person name="Hegedus B."/>
            <person name="Baldrian P."/>
            <person name="Stursova M."/>
            <person name="Weitz H."/>
            <person name="Taylor A."/>
            <person name="Grigoriev I.V."/>
            <person name="Nagy L.G."/>
            <person name="Martin F."/>
            <person name="Kauserud H."/>
        </authorList>
    </citation>
    <scope>NUCLEOTIDE SEQUENCE</scope>
    <source>
        <strain evidence="3">CBHHK067</strain>
    </source>
</reference>
<dbReference type="EMBL" id="JARKIE010000315">
    <property type="protein sequence ID" value="KAJ7654898.1"/>
    <property type="molecule type" value="Genomic_DNA"/>
</dbReference>
<organism evidence="3 4">
    <name type="scientific">Mycena rosella</name>
    <name type="common">Pink bonnet</name>
    <name type="synonym">Agaricus rosellus</name>
    <dbReference type="NCBI Taxonomy" id="1033263"/>
    <lineage>
        <taxon>Eukaryota</taxon>
        <taxon>Fungi</taxon>
        <taxon>Dikarya</taxon>
        <taxon>Basidiomycota</taxon>
        <taxon>Agaricomycotina</taxon>
        <taxon>Agaricomycetes</taxon>
        <taxon>Agaricomycetidae</taxon>
        <taxon>Agaricales</taxon>
        <taxon>Marasmiineae</taxon>
        <taxon>Mycenaceae</taxon>
        <taxon>Mycena</taxon>
    </lineage>
</organism>
<dbReference type="InterPro" id="IPR036396">
    <property type="entry name" value="Cyt_P450_sf"/>
</dbReference>
<evidence type="ECO:0000256" key="2">
    <source>
        <dbReference type="ARBA" id="ARBA00023004"/>
    </source>
</evidence>
<comment type="caution">
    <text evidence="3">The sequence shown here is derived from an EMBL/GenBank/DDBJ whole genome shotgun (WGS) entry which is preliminary data.</text>
</comment>
<evidence type="ECO:0000313" key="4">
    <source>
        <dbReference type="Proteomes" id="UP001221757"/>
    </source>
</evidence>
<evidence type="ECO:0008006" key="5">
    <source>
        <dbReference type="Google" id="ProtNLM"/>
    </source>
</evidence>
<gene>
    <name evidence="3" type="ORF">B0H17DRAFT_1266238</name>
</gene>
<dbReference type="GO" id="GO:0016705">
    <property type="term" value="F:oxidoreductase activity, acting on paired donors, with incorporation or reduction of molecular oxygen"/>
    <property type="evidence" value="ECO:0007669"/>
    <property type="project" value="InterPro"/>
</dbReference>
<sequence>MTVDCPLCEFKPERWVNGRAGTKDAKMPGVWGGTMTFNGGGRSCIGFKFSQLEMSAHDPLATSCFFELKVRHRGLTIFTLGQGRGVPHVRGHRRANGGWCGGNADGG</sequence>
<evidence type="ECO:0000313" key="3">
    <source>
        <dbReference type="EMBL" id="KAJ7654898.1"/>
    </source>
</evidence>
<dbReference type="InterPro" id="IPR017972">
    <property type="entry name" value="Cyt_P450_CS"/>
</dbReference>
<dbReference type="AlphaFoldDB" id="A0AAD7G4D4"/>